<dbReference type="AlphaFoldDB" id="C1H919"/>
<dbReference type="HOGENOM" id="CLU_1555738_0_0_1"/>
<dbReference type="VEuPathDB" id="FungiDB:PAAG_07260"/>
<protein>
    <submittedName>
        <fullName evidence="1">Uncharacterized protein</fullName>
    </submittedName>
</protein>
<evidence type="ECO:0000313" key="2">
    <source>
        <dbReference type="Proteomes" id="UP000002059"/>
    </source>
</evidence>
<dbReference type="GeneID" id="9093987"/>
<proteinExistence type="predicted"/>
<dbReference type="KEGG" id="pbl:PAAG_07260"/>
<dbReference type="RefSeq" id="XP_002790723.2">
    <property type="nucleotide sequence ID" value="XM_002790677.2"/>
</dbReference>
<organism evidence="1 2">
    <name type="scientific">Paracoccidioides lutzii (strain ATCC MYA-826 / Pb01)</name>
    <name type="common">Paracoccidioides brasiliensis</name>
    <dbReference type="NCBI Taxonomy" id="502779"/>
    <lineage>
        <taxon>Eukaryota</taxon>
        <taxon>Fungi</taxon>
        <taxon>Dikarya</taxon>
        <taxon>Ascomycota</taxon>
        <taxon>Pezizomycotina</taxon>
        <taxon>Eurotiomycetes</taxon>
        <taxon>Eurotiomycetidae</taxon>
        <taxon>Onygenales</taxon>
        <taxon>Ajellomycetaceae</taxon>
        <taxon>Paracoccidioides</taxon>
    </lineage>
</organism>
<dbReference type="OrthoDB" id="10520080at2759"/>
<gene>
    <name evidence="1" type="ORF">PAAG_07260</name>
</gene>
<dbReference type="Proteomes" id="UP000002059">
    <property type="component" value="Partially assembled WGS sequence"/>
</dbReference>
<name>C1H919_PARBA</name>
<accession>C1H919</accession>
<keyword evidence="2" id="KW-1185">Reference proteome</keyword>
<evidence type="ECO:0000313" key="1">
    <source>
        <dbReference type="EMBL" id="EEH36842.2"/>
    </source>
</evidence>
<dbReference type="EMBL" id="KN294014">
    <property type="protein sequence ID" value="EEH36842.2"/>
    <property type="molecule type" value="Genomic_DNA"/>
</dbReference>
<sequence length="172" mass="18860">MSPIVRPIVCSSIIYFQSLAIAAELHTGNHRPVPENRYTVGVFVVAEEGKGLNIPGYVGPESPLGIVGRYGSIRCPLILLAASPWAELKMLVGHEEGRRPCMVRETAGSNNMDLDRARYQAEKPFRHIKPRENAEVAFIGLGVLVVMPDDTLGVSSHYPKLDLGIFSASQHR</sequence>
<reference evidence="1 2" key="1">
    <citation type="journal article" date="2011" name="PLoS Genet.">
        <title>Comparative genomic analysis of human fungal pathogens causing paracoccidioidomycosis.</title>
        <authorList>
            <person name="Desjardins C.A."/>
            <person name="Champion M.D."/>
            <person name="Holder J.W."/>
            <person name="Muszewska A."/>
            <person name="Goldberg J."/>
            <person name="Bailao A.M."/>
            <person name="Brigido M.M."/>
            <person name="Ferreira M.E."/>
            <person name="Garcia A.M."/>
            <person name="Grynberg M."/>
            <person name="Gujja S."/>
            <person name="Heiman D.I."/>
            <person name="Henn M.R."/>
            <person name="Kodira C.D."/>
            <person name="Leon-Narvaez H."/>
            <person name="Longo L.V."/>
            <person name="Ma L.J."/>
            <person name="Malavazi I."/>
            <person name="Matsuo A.L."/>
            <person name="Morais F.V."/>
            <person name="Pereira M."/>
            <person name="Rodriguez-Brito S."/>
            <person name="Sakthikumar S."/>
            <person name="Salem-Izacc S.M."/>
            <person name="Sykes S.M."/>
            <person name="Teixeira M.M."/>
            <person name="Vallejo M.C."/>
            <person name="Walter M.E."/>
            <person name="Yandava C."/>
            <person name="Young S."/>
            <person name="Zeng Q."/>
            <person name="Zucker J."/>
            <person name="Felipe M.S."/>
            <person name="Goldman G.H."/>
            <person name="Haas B.J."/>
            <person name="McEwen J.G."/>
            <person name="Nino-Vega G."/>
            <person name="Puccia R."/>
            <person name="San-Blas G."/>
            <person name="Soares C.M."/>
            <person name="Birren B.W."/>
            <person name="Cuomo C.A."/>
        </authorList>
    </citation>
    <scope>NUCLEOTIDE SEQUENCE [LARGE SCALE GENOMIC DNA]</scope>
    <source>
        <strain evidence="2">ATCC MYA-826 / Pb01</strain>
    </source>
</reference>